<gene>
    <name evidence="3" type="ordered locus">LOC_Os12g02360</name>
</gene>
<evidence type="ECO:0000256" key="2">
    <source>
        <dbReference type="SAM" id="SignalP"/>
    </source>
</evidence>
<reference evidence="3" key="1">
    <citation type="journal article" date="2005" name="BMC Biol.">
        <title>The sequence of rice chromosomes 11 and 12, rich in disease resistance genes and recent gene duplications.</title>
        <authorList>
            <consortium name="The rice chromosomes 11 and 12 sequencing consortia"/>
        </authorList>
    </citation>
    <scope>NUCLEOTIDE SEQUENCE [LARGE SCALE GENOMIC DNA]</scope>
</reference>
<accession>Q2QYK5</accession>
<organism evidence="3">
    <name type="scientific">Oryza sativa subsp. japonica</name>
    <name type="common">Rice</name>
    <dbReference type="NCBI Taxonomy" id="39947"/>
    <lineage>
        <taxon>Eukaryota</taxon>
        <taxon>Viridiplantae</taxon>
        <taxon>Streptophyta</taxon>
        <taxon>Embryophyta</taxon>
        <taxon>Tracheophyta</taxon>
        <taxon>Spermatophyta</taxon>
        <taxon>Magnoliopsida</taxon>
        <taxon>Liliopsida</taxon>
        <taxon>Poales</taxon>
        <taxon>Poaceae</taxon>
        <taxon>BOP clade</taxon>
        <taxon>Oryzoideae</taxon>
        <taxon>Oryzeae</taxon>
        <taxon>Oryzinae</taxon>
        <taxon>Oryza</taxon>
        <taxon>Oryza sativa</taxon>
    </lineage>
</organism>
<keyword evidence="2" id="KW-0732">Signal</keyword>
<reference evidence="3" key="3">
    <citation type="submission" date="2006-01" db="EMBL/GenBank/DDBJ databases">
        <authorList>
            <person name="Buell R."/>
        </authorList>
    </citation>
    <scope>NUCLEOTIDE SEQUENCE</scope>
</reference>
<reference evidence="3" key="2">
    <citation type="submission" date="2005-04" db="EMBL/GenBank/DDBJ databases">
        <authorList>
            <person name="Buell C.R."/>
            <person name="Wing R.A."/>
            <person name="McCombie W.A."/>
            <person name="Ouyang S."/>
        </authorList>
    </citation>
    <scope>NUCLEOTIDE SEQUENCE</scope>
</reference>
<proteinExistence type="predicted"/>
<dbReference type="EMBL" id="DP000011">
    <property type="protein sequence ID" value="ABA96291.1"/>
    <property type="molecule type" value="Genomic_DNA"/>
</dbReference>
<protein>
    <submittedName>
        <fullName evidence="3">Uncharacterized protein</fullName>
    </submittedName>
</protein>
<feature type="compositionally biased region" description="Basic and acidic residues" evidence="1">
    <location>
        <begin position="23"/>
        <end position="36"/>
    </location>
</feature>
<feature type="chain" id="PRO_5004214497" evidence="2">
    <location>
        <begin position="21"/>
        <end position="56"/>
    </location>
</feature>
<feature type="signal peptide" evidence="2">
    <location>
        <begin position="1"/>
        <end position="20"/>
    </location>
</feature>
<sequence>MEPKLKLLLLLVMRQAGVRLEKETGEKKRDVAHSRLSDTPTTPKVPNRCNSRKNET</sequence>
<evidence type="ECO:0000313" key="3">
    <source>
        <dbReference type="EMBL" id="ABA96291.1"/>
    </source>
</evidence>
<evidence type="ECO:0000256" key="1">
    <source>
        <dbReference type="SAM" id="MobiDB-lite"/>
    </source>
</evidence>
<name>Q2QYK5_ORYSJ</name>
<dbReference type="AlphaFoldDB" id="Q2QYK5"/>
<feature type="region of interest" description="Disordered" evidence="1">
    <location>
        <begin position="23"/>
        <end position="56"/>
    </location>
</feature>